<evidence type="ECO:0000313" key="2">
    <source>
        <dbReference type="EMBL" id="OCK43170.1"/>
    </source>
</evidence>
<reference evidence="2 3" key="1">
    <citation type="submission" date="2016-06" db="EMBL/GenBank/DDBJ databases">
        <title>Draft Genome Sequence of Tenacibaculum soleae UCD-KL19.</title>
        <authorList>
            <person name="Eisen J.A."/>
            <person name="Coil D.A."/>
            <person name="Lujan K.M."/>
        </authorList>
    </citation>
    <scope>NUCLEOTIDE SEQUENCE [LARGE SCALE GENOMIC DNA]</scope>
    <source>
        <strain evidence="2 3">UCD-KL19</strain>
    </source>
</reference>
<feature type="transmembrane region" description="Helical" evidence="1">
    <location>
        <begin position="90"/>
        <end position="108"/>
    </location>
</feature>
<dbReference type="STRING" id="447689.BA195_00240"/>
<dbReference type="AlphaFoldDB" id="A0A1B9Y037"/>
<sequence>MRFITDGALEFRIPLLILLILVVFFIFKGIKNNTDKNSNLIKEISLFALFFGVLCFVIGWIEALGVMERANEIAPQVLAGGMKYSLLEPTFGMVIFLIGRLGLIGLAIKKK</sequence>
<dbReference type="EMBL" id="MAKX01000001">
    <property type="protein sequence ID" value="OCK43170.1"/>
    <property type="molecule type" value="Genomic_DNA"/>
</dbReference>
<evidence type="ECO:0008006" key="4">
    <source>
        <dbReference type="Google" id="ProtNLM"/>
    </source>
</evidence>
<evidence type="ECO:0000313" key="3">
    <source>
        <dbReference type="Proteomes" id="UP000093186"/>
    </source>
</evidence>
<protein>
    <recommendedName>
        <fullName evidence="4">MotA/TolQ/ExbB proton channel domain-containing protein</fullName>
    </recommendedName>
</protein>
<dbReference type="RefSeq" id="WP_068701250.1">
    <property type="nucleotide sequence ID" value="NZ_JAUOSW010000008.1"/>
</dbReference>
<comment type="caution">
    <text evidence="2">The sequence shown here is derived from an EMBL/GenBank/DDBJ whole genome shotgun (WGS) entry which is preliminary data.</text>
</comment>
<keyword evidence="1" id="KW-0472">Membrane</keyword>
<feature type="transmembrane region" description="Helical" evidence="1">
    <location>
        <begin position="12"/>
        <end position="28"/>
    </location>
</feature>
<name>A0A1B9Y037_9FLAO</name>
<dbReference type="Proteomes" id="UP000093186">
    <property type="component" value="Unassembled WGS sequence"/>
</dbReference>
<organism evidence="2 3">
    <name type="scientific">Tenacibaculum soleae</name>
    <dbReference type="NCBI Taxonomy" id="447689"/>
    <lineage>
        <taxon>Bacteria</taxon>
        <taxon>Pseudomonadati</taxon>
        <taxon>Bacteroidota</taxon>
        <taxon>Flavobacteriia</taxon>
        <taxon>Flavobacteriales</taxon>
        <taxon>Flavobacteriaceae</taxon>
        <taxon>Tenacibaculum</taxon>
    </lineage>
</organism>
<evidence type="ECO:0000256" key="1">
    <source>
        <dbReference type="SAM" id="Phobius"/>
    </source>
</evidence>
<keyword evidence="1" id="KW-0812">Transmembrane</keyword>
<accession>A0A1B9Y037</accession>
<dbReference type="OrthoDB" id="1001678at2"/>
<proteinExistence type="predicted"/>
<keyword evidence="1" id="KW-1133">Transmembrane helix</keyword>
<gene>
    <name evidence="2" type="ORF">BA195_00240</name>
</gene>
<feature type="transmembrane region" description="Helical" evidence="1">
    <location>
        <begin position="40"/>
        <end position="61"/>
    </location>
</feature>
<keyword evidence="3" id="KW-1185">Reference proteome</keyword>